<proteinExistence type="predicted"/>
<protein>
    <submittedName>
        <fullName evidence="2">Uncharacterized protein</fullName>
    </submittedName>
</protein>
<evidence type="ECO:0000256" key="1">
    <source>
        <dbReference type="SAM" id="MobiDB-lite"/>
    </source>
</evidence>
<dbReference type="Proteomes" id="UP000585614">
    <property type="component" value="Unassembled WGS sequence"/>
</dbReference>
<dbReference type="AlphaFoldDB" id="A0A7J7RAQ6"/>
<accession>A0A7J7RAQ6</accession>
<feature type="region of interest" description="Disordered" evidence="1">
    <location>
        <begin position="27"/>
        <end position="47"/>
    </location>
</feature>
<evidence type="ECO:0000313" key="3">
    <source>
        <dbReference type="Proteomes" id="UP000585614"/>
    </source>
</evidence>
<comment type="caution">
    <text evidence="2">The sequence shown here is derived from an EMBL/GenBank/DDBJ whole genome shotgun (WGS) entry which is preliminary data.</text>
</comment>
<reference evidence="2 3" key="1">
    <citation type="journal article" date="2020" name="Nature">
        <title>Six reference-quality genomes reveal evolution of bat adaptations.</title>
        <authorList>
            <person name="Jebb D."/>
            <person name="Huang Z."/>
            <person name="Pippel M."/>
            <person name="Hughes G.M."/>
            <person name="Lavrichenko K."/>
            <person name="Devanna P."/>
            <person name="Winkler S."/>
            <person name="Jermiin L.S."/>
            <person name="Skirmuntt E.C."/>
            <person name="Katzourakis A."/>
            <person name="Burkitt-Gray L."/>
            <person name="Ray D.A."/>
            <person name="Sullivan K.A.M."/>
            <person name="Roscito J.G."/>
            <person name="Kirilenko B.M."/>
            <person name="Davalos L.M."/>
            <person name="Corthals A.P."/>
            <person name="Power M.L."/>
            <person name="Jones G."/>
            <person name="Ransome R.D."/>
            <person name="Dechmann D.K.N."/>
            <person name="Locatelli A.G."/>
            <person name="Puechmaille S.J."/>
            <person name="Fedrigo O."/>
            <person name="Jarvis E.D."/>
            <person name="Hiller M."/>
            <person name="Vernes S.C."/>
            <person name="Myers E.W."/>
            <person name="Teeling E.C."/>
        </authorList>
    </citation>
    <scope>NUCLEOTIDE SEQUENCE [LARGE SCALE GENOMIC DNA]</scope>
    <source>
        <strain evidence="2">MRhiFer1</strain>
        <tissue evidence="2">Lung</tissue>
    </source>
</reference>
<organism evidence="2 3">
    <name type="scientific">Rhinolophus ferrumequinum</name>
    <name type="common">Greater horseshoe bat</name>
    <dbReference type="NCBI Taxonomy" id="59479"/>
    <lineage>
        <taxon>Eukaryota</taxon>
        <taxon>Metazoa</taxon>
        <taxon>Chordata</taxon>
        <taxon>Craniata</taxon>
        <taxon>Vertebrata</taxon>
        <taxon>Euteleostomi</taxon>
        <taxon>Mammalia</taxon>
        <taxon>Eutheria</taxon>
        <taxon>Laurasiatheria</taxon>
        <taxon>Chiroptera</taxon>
        <taxon>Yinpterochiroptera</taxon>
        <taxon>Rhinolophoidea</taxon>
        <taxon>Rhinolophidae</taxon>
        <taxon>Rhinolophinae</taxon>
        <taxon>Rhinolophus</taxon>
    </lineage>
</organism>
<evidence type="ECO:0000313" key="2">
    <source>
        <dbReference type="EMBL" id="KAF6273231.1"/>
    </source>
</evidence>
<dbReference type="EMBL" id="JACAGC010000028">
    <property type="protein sequence ID" value="KAF6273231.1"/>
    <property type="molecule type" value="Genomic_DNA"/>
</dbReference>
<gene>
    <name evidence="2" type="ORF">mRhiFer1_009518</name>
</gene>
<sequence length="158" mass="17112">MLLPCLLDISVNSMLLCSHSGTNNNFPVRRPQSHSHPHAREPDARTKGFSGFHEPKWNVSAIQSHTLKSSTGTRPPQSCGVNSGCVTKAMPQTLPLLPRATGSKDFWVPSRSPHPVCEKAPTLSLLLLNGAGTWPLLCQNRSRAVPGGKRKGASRFRG</sequence>
<name>A0A7J7RAQ6_RHIFE</name>